<dbReference type="PROSITE" id="PS00028">
    <property type="entry name" value="ZINC_FINGER_C2H2_1"/>
    <property type="match status" value="1"/>
</dbReference>
<evidence type="ECO:0000256" key="5">
    <source>
        <dbReference type="PROSITE-ProRule" id="PRU00042"/>
    </source>
</evidence>
<name>A0AAW1L8K4_POPJA</name>
<evidence type="ECO:0000313" key="8">
    <source>
        <dbReference type="Proteomes" id="UP001458880"/>
    </source>
</evidence>
<dbReference type="PROSITE" id="PS50157">
    <property type="entry name" value="ZINC_FINGER_C2H2_2"/>
    <property type="match status" value="2"/>
</dbReference>
<evidence type="ECO:0000256" key="2">
    <source>
        <dbReference type="ARBA" id="ARBA00022737"/>
    </source>
</evidence>
<dbReference type="FunFam" id="3.30.160.60:FF:000100">
    <property type="entry name" value="Zinc finger 45-like"/>
    <property type="match status" value="1"/>
</dbReference>
<feature type="domain" description="C2H2-type" evidence="6">
    <location>
        <begin position="11"/>
        <end position="38"/>
    </location>
</feature>
<organism evidence="7 8">
    <name type="scientific">Popillia japonica</name>
    <name type="common">Japanese beetle</name>
    <dbReference type="NCBI Taxonomy" id="7064"/>
    <lineage>
        <taxon>Eukaryota</taxon>
        <taxon>Metazoa</taxon>
        <taxon>Ecdysozoa</taxon>
        <taxon>Arthropoda</taxon>
        <taxon>Hexapoda</taxon>
        <taxon>Insecta</taxon>
        <taxon>Pterygota</taxon>
        <taxon>Neoptera</taxon>
        <taxon>Endopterygota</taxon>
        <taxon>Coleoptera</taxon>
        <taxon>Polyphaga</taxon>
        <taxon>Scarabaeiformia</taxon>
        <taxon>Scarabaeidae</taxon>
        <taxon>Rutelinae</taxon>
        <taxon>Popillia</taxon>
    </lineage>
</organism>
<reference evidence="7 8" key="1">
    <citation type="journal article" date="2024" name="BMC Genomics">
        <title>De novo assembly and annotation of Popillia japonica's genome with initial clues to its potential as an invasive pest.</title>
        <authorList>
            <person name="Cucini C."/>
            <person name="Boschi S."/>
            <person name="Funari R."/>
            <person name="Cardaioli E."/>
            <person name="Iannotti N."/>
            <person name="Marturano G."/>
            <person name="Paoli F."/>
            <person name="Bruttini M."/>
            <person name="Carapelli A."/>
            <person name="Frati F."/>
            <person name="Nardi F."/>
        </authorList>
    </citation>
    <scope>NUCLEOTIDE SEQUENCE [LARGE SCALE GENOMIC DNA]</scope>
    <source>
        <strain evidence="7">DMR45628</strain>
    </source>
</reference>
<keyword evidence="3 5" id="KW-0863">Zinc-finger</keyword>
<dbReference type="AlphaFoldDB" id="A0AAW1L8K4"/>
<dbReference type="InterPro" id="IPR036236">
    <property type="entry name" value="Znf_C2H2_sf"/>
</dbReference>
<dbReference type="SMART" id="SM00355">
    <property type="entry name" value="ZnF_C2H2"/>
    <property type="match status" value="2"/>
</dbReference>
<gene>
    <name evidence="7" type="ORF">QE152_g15550</name>
</gene>
<evidence type="ECO:0000259" key="6">
    <source>
        <dbReference type="PROSITE" id="PS50157"/>
    </source>
</evidence>
<dbReference type="GO" id="GO:0008270">
    <property type="term" value="F:zinc ion binding"/>
    <property type="evidence" value="ECO:0007669"/>
    <property type="project" value="UniProtKB-KW"/>
</dbReference>
<dbReference type="InterPro" id="IPR013087">
    <property type="entry name" value="Znf_C2H2_type"/>
</dbReference>
<dbReference type="Pfam" id="PF12874">
    <property type="entry name" value="zf-met"/>
    <property type="match status" value="1"/>
</dbReference>
<keyword evidence="4" id="KW-0862">Zinc</keyword>
<dbReference type="SUPFAM" id="SSF57667">
    <property type="entry name" value="beta-beta-alpha zinc fingers"/>
    <property type="match status" value="1"/>
</dbReference>
<keyword evidence="2" id="KW-0677">Repeat</keyword>
<sequence length="73" mass="8825">MIKIINNRDAYICALCNRKYNSKSTLLRHQRYECGAEKQYQCSQCQRGFYHKHQLKDHILRRHLPDIHLPSIK</sequence>
<dbReference type="Gene3D" id="3.30.160.60">
    <property type="entry name" value="Classic Zinc Finger"/>
    <property type="match status" value="1"/>
</dbReference>
<proteinExistence type="predicted"/>
<comment type="caution">
    <text evidence="7">The sequence shown here is derived from an EMBL/GenBank/DDBJ whole genome shotgun (WGS) entry which is preliminary data.</text>
</comment>
<evidence type="ECO:0000256" key="3">
    <source>
        <dbReference type="ARBA" id="ARBA00022771"/>
    </source>
</evidence>
<evidence type="ECO:0000256" key="4">
    <source>
        <dbReference type="ARBA" id="ARBA00022833"/>
    </source>
</evidence>
<dbReference type="Pfam" id="PF00096">
    <property type="entry name" value="zf-C2H2"/>
    <property type="match status" value="1"/>
</dbReference>
<dbReference type="Proteomes" id="UP001458880">
    <property type="component" value="Unassembled WGS sequence"/>
</dbReference>
<evidence type="ECO:0000256" key="1">
    <source>
        <dbReference type="ARBA" id="ARBA00022723"/>
    </source>
</evidence>
<evidence type="ECO:0000313" key="7">
    <source>
        <dbReference type="EMBL" id="KAK9730014.1"/>
    </source>
</evidence>
<keyword evidence="1" id="KW-0479">Metal-binding</keyword>
<feature type="domain" description="C2H2-type" evidence="6">
    <location>
        <begin position="40"/>
        <end position="63"/>
    </location>
</feature>
<dbReference type="EMBL" id="JASPKY010000154">
    <property type="protein sequence ID" value="KAK9730014.1"/>
    <property type="molecule type" value="Genomic_DNA"/>
</dbReference>
<protein>
    <submittedName>
        <fullName evidence="7">Zinc finger, C2H2 type</fullName>
    </submittedName>
</protein>
<accession>A0AAW1L8K4</accession>
<keyword evidence="8" id="KW-1185">Reference proteome</keyword>